<protein>
    <submittedName>
        <fullName evidence="2">Uncharacterized protein</fullName>
    </submittedName>
</protein>
<feature type="region of interest" description="Disordered" evidence="1">
    <location>
        <begin position="1"/>
        <end position="39"/>
    </location>
</feature>
<organism evidence="2">
    <name type="scientific">Ackermannviridae sp</name>
    <dbReference type="NCBI Taxonomy" id="2831612"/>
    <lineage>
        <taxon>Viruses</taxon>
        <taxon>Duplodnaviria</taxon>
        <taxon>Heunggongvirae</taxon>
        <taxon>Uroviricota</taxon>
        <taxon>Caudoviricetes</taxon>
        <taxon>Pantevenvirales</taxon>
        <taxon>Ackermannviridae</taxon>
    </lineage>
</organism>
<name>A0A8S5RR20_9CAUD</name>
<proteinExistence type="predicted"/>
<sequence length="39" mass="4018">MLSCDYRNEIQPPTGGAAAQKGSGLQAGKGGTQNRRPTT</sequence>
<reference evidence="2" key="1">
    <citation type="journal article" date="2021" name="Proc. Natl. Acad. Sci. U.S.A.">
        <title>A Catalog of Tens of Thousands of Viruses from Human Metagenomes Reveals Hidden Associations with Chronic Diseases.</title>
        <authorList>
            <person name="Tisza M.J."/>
            <person name="Buck C.B."/>
        </authorList>
    </citation>
    <scope>NUCLEOTIDE SEQUENCE</scope>
    <source>
        <strain evidence="2">CtuoI59</strain>
    </source>
</reference>
<evidence type="ECO:0000256" key="1">
    <source>
        <dbReference type="SAM" id="MobiDB-lite"/>
    </source>
</evidence>
<evidence type="ECO:0000313" key="2">
    <source>
        <dbReference type="EMBL" id="DAE46958.1"/>
    </source>
</evidence>
<accession>A0A8S5RR20</accession>
<dbReference type="EMBL" id="BK033130">
    <property type="protein sequence ID" value="DAE46958.1"/>
    <property type="molecule type" value="Genomic_DNA"/>
</dbReference>